<evidence type="ECO:0000256" key="3">
    <source>
        <dbReference type="ARBA" id="ARBA00012438"/>
    </source>
</evidence>
<dbReference type="GO" id="GO:0016020">
    <property type="term" value="C:membrane"/>
    <property type="evidence" value="ECO:0007669"/>
    <property type="project" value="UniProtKB-SubCell"/>
</dbReference>
<dbReference type="Gene3D" id="3.30.565.10">
    <property type="entry name" value="Histidine kinase-like ATPase, C-terminal domain"/>
    <property type="match status" value="1"/>
</dbReference>
<name>A0A2T6BNG3_9RHOB</name>
<proteinExistence type="predicted"/>
<dbReference type="EC" id="2.7.13.3" evidence="3"/>
<protein>
    <recommendedName>
        <fullName evidence="3">histidine kinase</fullName>
        <ecNumber evidence="3">2.7.13.3</ecNumber>
    </recommendedName>
</protein>
<comment type="subcellular location">
    <subcellularLocation>
        <location evidence="2">Membrane</location>
    </subcellularLocation>
</comment>
<keyword evidence="7" id="KW-0418">Kinase</keyword>
<evidence type="ECO:0000256" key="4">
    <source>
        <dbReference type="ARBA" id="ARBA00022553"/>
    </source>
</evidence>
<dbReference type="SUPFAM" id="SSF55874">
    <property type="entry name" value="ATPase domain of HSP90 chaperone/DNA topoisomerase II/histidine kinase"/>
    <property type="match status" value="1"/>
</dbReference>
<dbReference type="EMBL" id="QBKS01000001">
    <property type="protein sequence ID" value="PTX57611.1"/>
    <property type="molecule type" value="Genomic_DNA"/>
</dbReference>
<evidence type="ECO:0000256" key="5">
    <source>
        <dbReference type="ARBA" id="ARBA00022679"/>
    </source>
</evidence>
<dbReference type="Proteomes" id="UP000243978">
    <property type="component" value="Unassembled WGS sequence"/>
</dbReference>
<evidence type="ECO:0000256" key="10">
    <source>
        <dbReference type="SAM" id="Phobius"/>
    </source>
</evidence>
<evidence type="ECO:0000256" key="2">
    <source>
        <dbReference type="ARBA" id="ARBA00004370"/>
    </source>
</evidence>
<dbReference type="GO" id="GO:0030295">
    <property type="term" value="F:protein kinase activator activity"/>
    <property type="evidence" value="ECO:0007669"/>
    <property type="project" value="TreeGrafter"/>
</dbReference>
<evidence type="ECO:0000313" key="13">
    <source>
        <dbReference type="EMBL" id="PTX57611.1"/>
    </source>
</evidence>
<evidence type="ECO:0000313" key="14">
    <source>
        <dbReference type="Proteomes" id="UP000243978"/>
    </source>
</evidence>
<dbReference type="GO" id="GO:0000156">
    <property type="term" value="F:phosphorelay response regulator activity"/>
    <property type="evidence" value="ECO:0007669"/>
    <property type="project" value="TreeGrafter"/>
</dbReference>
<dbReference type="CDD" id="cd00075">
    <property type="entry name" value="HATPase"/>
    <property type="match status" value="1"/>
</dbReference>
<dbReference type="InterPro" id="IPR006189">
    <property type="entry name" value="CHASE_dom"/>
</dbReference>
<dbReference type="InterPro" id="IPR036890">
    <property type="entry name" value="HATPase_C_sf"/>
</dbReference>
<keyword evidence="14" id="KW-1185">Reference proteome</keyword>
<comment type="caution">
    <text evidence="13">The sequence shown here is derived from an EMBL/GenBank/DDBJ whole genome shotgun (WGS) entry which is preliminary data.</text>
</comment>
<dbReference type="SMART" id="SM01079">
    <property type="entry name" value="CHASE"/>
    <property type="match status" value="1"/>
</dbReference>
<sequence>MHVGESFRSGRNWLSDFIPATGMKGVHWVVVLLSLVMTLIAWQIAEQQVEKQIRQRFESSLDRTVGLIEDRMNKYEDALWAGVSAVESHGGDMTLKQWRIFSQNLRIEERYPGINGIGVIHFLDGANDQEYLRTRRAERADFVIHPQHDQAVSMPISFIEPQASNAAAVGLDVAHEENRRTAALASRDTGKAQITGPIVLVQDEGATPGFLFYAPFFAGGPQPDVTSRRENFLGAVYAPFVVRKLLDGLLSQELRQINLSISDDGETIYDEHLADDPLYDPDPLFTREIKLPLYGREWQLDVRTNLAFRQGNSVSQPILILIGGLIIEALLISIFLMLSRAHKSAIKYADRVTEELRQKTETLERTNSELQQFAYAASHDLKTPIRGIGGLTGLLREDLKEYMSSKDANPDVAMGLELIEERVRRMQNLTSGILEFSRSGCAQADEPPLDLRKFVTDLRSDLDLPSDALDLNGSVDQISVAPSSCRRVLENLVTNAIKHHDNKRPIKVILTATESGDWMEIAVSDNGPGIDEAYHAKVFEMFQTLRMSSAAESTGLGLAIVKKAVVQNGGHVWVESEPGKGATFRFLWPIETSSPNELPCEQAA</sequence>
<feature type="transmembrane region" description="Helical" evidence="10">
    <location>
        <begin position="25"/>
        <end position="45"/>
    </location>
</feature>
<evidence type="ECO:0000256" key="1">
    <source>
        <dbReference type="ARBA" id="ARBA00000085"/>
    </source>
</evidence>
<evidence type="ECO:0000256" key="6">
    <source>
        <dbReference type="ARBA" id="ARBA00022692"/>
    </source>
</evidence>
<keyword evidence="5" id="KW-0808">Transferase</keyword>
<evidence type="ECO:0000256" key="7">
    <source>
        <dbReference type="ARBA" id="ARBA00022777"/>
    </source>
</evidence>
<evidence type="ECO:0000259" key="11">
    <source>
        <dbReference type="PROSITE" id="PS50109"/>
    </source>
</evidence>
<dbReference type="RefSeq" id="WP_245912974.1">
    <property type="nucleotide sequence ID" value="NZ_QBKS01000001.1"/>
</dbReference>
<dbReference type="PANTHER" id="PTHR42878">
    <property type="entry name" value="TWO-COMPONENT HISTIDINE KINASE"/>
    <property type="match status" value="1"/>
</dbReference>
<accession>A0A2T6BNG3</accession>
<dbReference type="InterPro" id="IPR050351">
    <property type="entry name" value="BphY/WalK/GraS-like"/>
</dbReference>
<comment type="catalytic activity">
    <reaction evidence="1">
        <text>ATP + protein L-histidine = ADP + protein N-phospho-L-histidine.</text>
        <dbReference type="EC" id="2.7.13.3"/>
    </reaction>
</comment>
<dbReference type="PROSITE" id="PS50839">
    <property type="entry name" value="CHASE"/>
    <property type="match status" value="1"/>
</dbReference>
<dbReference type="GO" id="GO:0007234">
    <property type="term" value="P:osmosensory signaling via phosphorelay pathway"/>
    <property type="evidence" value="ECO:0007669"/>
    <property type="project" value="TreeGrafter"/>
</dbReference>
<organism evidence="13 14">
    <name type="scientific">Litoreibacter ponti</name>
    <dbReference type="NCBI Taxonomy" id="1510457"/>
    <lineage>
        <taxon>Bacteria</taxon>
        <taxon>Pseudomonadati</taxon>
        <taxon>Pseudomonadota</taxon>
        <taxon>Alphaproteobacteria</taxon>
        <taxon>Rhodobacterales</taxon>
        <taxon>Roseobacteraceae</taxon>
        <taxon>Litoreibacter</taxon>
    </lineage>
</organism>
<dbReference type="Pfam" id="PF03924">
    <property type="entry name" value="CHASE"/>
    <property type="match status" value="1"/>
</dbReference>
<keyword evidence="9 10" id="KW-0472">Membrane</keyword>
<dbReference type="CDD" id="cd00082">
    <property type="entry name" value="HisKA"/>
    <property type="match status" value="1"/>
</dbReference>
<dbReference type="InterPro" id="IPR004358">
    <property type="entry name" value="Sig_transdc_His_kin-like_C"/>
</dbReference>
<dbReference type="PROSITE" id="PS50109">
    <property type="entry name" value="HIS_KIN"/>
    <property type="match status" value="1"/>
</dbReference>
<evidence type="ECO:0000259" key="12">
    <source>
        <dbReference type="PROSITE" id="PS50839"/>
    </source>
</evidence>
<dbReference type="Gene3D" id="1.10.287.130">
    <property type="match status" value="1"/>
</dbReference>
<keyword evidence="8 10" id="KW-1133">Transmembrane helix</keyword>
<feature type="transmembrane region" description="Helical" evidence="10">
    <location>
        <begin position="318"/>
        <end position="338"/>
    </location>
</feature>
<dbReference type="SUPFAM" id="SSF47384">
    <property type="entry name" value="Homodimeric domain of signal transducing histidine kinase"/>
    <property type="match status" value="1"/>
</dbReference>
<dbReference type="SMART" id="SM00387">
    <property type="entry name" value="HATPase_c"/>
    <property type="match status" value="1"/>
</dbReference>
<dbReference type="GO" id="GO:0000155">
    <property type="term" value="F:phosphorelay sensor kinase activity"/>
    <property type="evidence" value="ECO:0007669"/>
    <property type="project" value="InterPro"/>
</dbReference>
<dbReference type="SMART" id="SM00388">
    <property type="entry name" value="HisKA"/>
    <property type="match status" value="1"/>
</dbReference>
<keyword evidence="4" id="KW-0597">Phosphoprotein</keyword>
<dbReference type="PANTHER" id="PTHR42878:SF15">
    <property type="entry name" value="BACTERIOPHYTOCHROME"/>
    <property type="match status" value="1"/>
</dbReference>
<feature type="domain" description="Histidine kinase" evidence="11">
    <location>
        <begin position="376"/>
        <end position="592"/>
    </location>
</feature>
<gene>
    <name evidence="13" type="ORF">C8N43_2281</name>
</gene>
<evidence type="ECO:0000256" key="9">
    <source>
        <dbReference type="ARBA" id="ARBA00023136"/>
    </source>
</evidence>
<dbReference type="InterPro" id="IPR003661">
    <property type="entry name" value="HisK_dim/P_dom"/>
</dbReference>
<dbReference type="Pfam" id="PF02518">
    <property type="entry name" value="HATPase_c"/>
    <property type="match status" value="1"/>
</dbReference>
<dbReference type="InterPro" id="IPR005467">
    <property type="entry name" value="His_kinase_dom"/>
</dbReference>
<keyword evidence="6 10" id="KW-0812">Transmembrane</keyword>
<reference evidence="13 14" key="1">
    <citation type="submission" date="2018-04" db="EMBL/GenBank/DDBJ databases">
        <title>Genomic Encyclopedia of Archaeal and Bacterial Type Strains, Phase II (KMG-II): from individual species to whole genera.</title>
        <authorList>
            <person name="Goeker M."/>
        </authorList>
    </citation>
    <scope>NUCLEOTIDE SEQUENCE [LARGE SCALE GENOMIC DNA]</scope>
    <source>
        <strain evidence="13 14">DSM 100977</strain>
    </source>
</reference>
<dbReference type="InterPro" id="IPR003594">
    <property type="entry name" value="HATPase_dom"/>
</dbReference>
<dbReference type="InterPro" id="IPR042240">
    <property type="entry name" value="CHASE_sf"/>
</dbReference>
<dbReference type="AlphaFoldDB" id="A0A2T6BNG3"/>
<feature type="domain" description="CHASE" evidence="12">
    <location>
        <begin position="155"/>
        <end position="270"/>
    </location>
</feature>
<dbReference type="Gene3D" id="3.30.450.350">
    <property type="entry name" value="CHASE domain"/>
    <property type="match status" value="1"/>
</dbReference>
<dbReference type="Pfam" id="PF00512">
    <property type="entry name" value="HisKA"/>
    <property type="match status" value="1"/>
</dbReference>
<dbReference type="PRINTS" id="PR00344">
    <property type="entry name" value="BCTRLSENSOR"/>
</dbReference>
<evidence type="ECO:0000256" key="8">
    <source>
        <dbReference type="ARBA" id="ARBA00022989"/>
    </source>
</evidence>
<dbReference type="InterPro" id="IPR036097">
    <property type="entry name" value="HisK_dim/P_sf"/>
</dbReference>